<accession>A0A0C2IV81</accession>
<protein>
    <submittedName>
        <fullName evidence="2">Uncharacterized protein</fullName>
    </submittedName>
</protein>
<feature type="signal peptide" evidence="1">
    <location>
        <begin position="1"/>
        <end position="26"/>
    </location>
</feature>
<name>A0A0C2IV81_THEKT</name>
<evidence type="ECO:0000313" key="2">
    <source>
        <dbReference type="EMBL" id="KII60747.1"/>
    </source>
</evidence>
<gene>
    <name evidence="2" type="ORF">RF11_03983</name>
</gene>
<evidence type="ECO:0000256" key="1">
    <source>
        <dbReference type="SAM" id="SignalP"/>
    </source>
</evidence>
<organism evidence="2 3">
    <name type="scientific">Thelohanellus kitauei</name>
    <name type="common">Myxosporean</name>
    <dbReference type="NCBI Taxonomy" id="669202"/>
    <lineage>
        <taxon>Eukaryota</taxon>
        <taxon>Metazoa</taxon>
        <taxon>Cnidaria</taxon>
        <taxon>Myxozoa</taxon>
        <taxon>Myxosporea</taxon>
        <taxon>Bivalvulida</taxon>
        <taxon>Platysporina</taxon>
        <taxon>Myxobolidae</taxon>
        <taxon>Thelohanellus</taxon>
    </lineage>
</organism>
<keyword evidence="1" id="KW-0732">Signal</keyword>
<evidence type="ECO:0000313" key="3">
    <source>
        <dbReference type="Proteomes" id="UP000031668"/>
    </source>
</evidence>
<dbReference type="EMBL" id="JWZT01005451">
    <property type="protein sequence ID" value="KII60747.1"/>
    <property type="molecule type" value="Genomic_DNA"/>
</dbReference>
<comment type="caution">
    <text evidence="2">The sequence shown here is derived from an EMBL/GenBank/DDBJ whole genome shotgun (WGS) entry which is preliminary data.</text>
</comment>
<reference evidence="2 3" key="1">
    <citation type="journal article" date="2014" name="Genome Biol. Evol.">
        <title>The genome of the myxosporean Thelohanellus kitauei shows adaptations to nutrient acquisition within its fish host.</title>
        <authorList>
            <person name="Yang Y."/>
            <person name="Xiong J."/>
            <person name="Zhou Z."/>
            <person name="Huo F."/>
            <person name="Miao W."/>
            <person name="Ran C."/>
            <person name="Liu Y."/>
            <person name="Zhang J."/>
            <person name="Feng J."/>
            <person name="Wang M."/>
            <person name="Wang M."/>
            <person name="Wang L."/>
            <person name="Yao B."/>
        </authorList>
    </citation>
    <scope>NUCLEOTIDE SEQUENCE [LARGE SCALE GENOMIC DNA]</scope>
    <source>
        <strain evidence="2">Wuqing</strain>
    </source>
</reference>
<proteinExistence type="predicted"/>
<dbReference type="Proteomes" id="UP000031668">
    <property type="component" value="Unassembled WGS sequence"/>
</dbReference>
<feature type="chain" id="PRO_5002150779" evidence="1">
    <location>
        <begin position="27"/>
        <end position="243"/>
    </location>
</feature>
<sequence length="243" mass="28457">MTKDTSMIACYHLLFLILLNPQDTLSKNYRTSTSHIGTFSERDIIYFDFNSDGSQLNLKLERSEFNTSVNLICTSFDQGTEIVIGGCNLTSVTQEETIYNNKIGYKFRFRRNTAYEFSKYRFVFNIDLTNSESLEIKLGTFSFYFPDFQNTCKLKNQNYMDIKSRFNLPILVTPCKSEEEKISAEIYYDDSLKWRLYLLDPKIITVLCSPVNQLFKTNATFANYKSTLQKLNRVRKSKAAWRR</sequence>
<keyword evidence="3" id="KW-1185">Reference proteome</keyword>
<dbReference type="AlphaFoldDB" id="A0A0C2IV81"/>